<sequence length="1116" mass="125356">MTRRYHVCIFTRRSGAIFALLCRSAWGQSTHQSHFCPPISRQSIACAFSWSTELEQETEALHELFNLLDYHRHLLHSNERYCDWNLNPEACGSNLKQIASLSELACGAMVFHCFSTADWVEFVAFHCLGASCALVVSNTLKAVHTLPPARQMKMLWAALYRHTINCDEDSKLAQVGMDPQQRDFVIQDPLHSHFCPRPGLLRPREGLLRMASNGWLVDQPSVESFLKDLRLEESQAPSFEVMNLGAGDGECDEGGWVYDPANCLLAQFPGSIRGVWVEGDPVQGAKLAAKFTEQHPAAQAVIQLVHPRNAKDLRDFLSSGFARDHAEPDLLKVDLDNCDCQMVEALLQEGVLPWLVFVEIDPFWPPPLRLHCSWSDADDESDSDSYSGCTLQDYIETLGERYRLVFVEFNNALFMRKDIDTSGVRGGHIVQSSLVDTLTWSAWEHWMHGFWCQPPSRYFGLPFDLSYNQSQKLKEGERYQSAARRFLISRLAGSAEMDAVAEVLDASRPLRIHLAPALASDAGLTPPSFLDCRGDEAWAPFLQADFHEVSAPVSDFILEVFKMVVSAVTTRMEFGPAAMDEVFFNVRAPWGSADAAIVNANVVDAYLSYHDYLLGGEYKPLTSIPGNAMCFPGLLAAVAWSCKSKPCNKDPALRHLGVLKLWADDIWLEDSSWNLRGNFSLHLKQFLDGSSGNDEVLLRMQPLPFRFWRLPGDLPIPRADIPLPRSRLEILIIGSHVGRSAEAASAFGVLSTLDEPVQVQFSGLMYDPGRLLLQDAAADPCVGLVDFFRFVSFQRAESDWEARGRHQLLEVLRGCTRSLRQDLIVNLAGLMVSNVLRLVLSDTPMLHSFDFNPMLGSDDQSIDWMRGAGAPLDFFTTTSPVVSGQIQYLADIFVPSLTPVANHLADFRKTEVPDGSVRLLFWRADVFWWTHMGYMFYLLAQNWISENQLGWTVDHLSLENDKLGNFIEYADTTTNYDAVVLVPEDFVKTAFWELYSLNMPLFLPSLDCLARFFRVLGNKIHFLDRYNASSITPRGHPQLVEPFGVDGDLWLKVRTWGPLTDYYNLPHVRHFSSPGDLVSSVHTADLSAVVAGMKKEAERLQAESKRFHAGLLSLLS</sequence>
<accession>A0A813LGZ6</accession>
<name>A0A813LGZ6_POLGL</name>
<gene>
    <name evidence="2" type="ORF">PGLA1383_LOCUS3017</name>
    <name evidence="3" type="ORF">PGLA2088_LOCUS44900</name>
</gene>
<evidence type="ECO:0000313" key="2">
    <source>
        <dbReference type="EMBL" id="CAE8584067.1"/>
    </source>
</evidence>
<dbReference type="Proteomes" id="UP000626109">
    <property type="component" value="Unassembled WGS sequence"/>
</dbReference>
<reference evidence="3" key="1">
    <citation type="submission" date="2021-02" db="EMBL/GenBank/DDBJ databases">
        <authorList>
            <person name="Dougan E. K."/>
            <person name="Rhodes N."/>
            <person name="Thang M."/>
            <person name="Chan C."/>
        </authorList>
    </citation>
    <scope>NUCLEOTIDE SEQUENCE</scope>
</reference>
<feature type="signal peptide" evidence="1">
    <location>
        <begin position="1"/>
        <end position="27"/>
    </location>
</feature>
<keyword evidence="1" id="KW-0732">Signal</keyword>
<dbReference type="AlphaFoldDB" id="A0A813LGZ6"/>
<dbReference type="EMBL" id="CAJNNV010001000">
    <property type="protein sequence ID" value="CAE8584067.1"/>
    <property type="molecule type" value="Genomic_DNA"/>
</dbReference>
<evidence type="ECO:0000256" key="1">
    <source>
        <dbReference type="SAM" id="SignalP"/>
    </source>
</evidence>
<dbReference type="OrthoDB" id="419709at2759"/>
<organism evidence="3 4">
    <name type="scientific">Polarella glacialis</name>
    <name type="common">Dinoflagellate</name>
    <dbReference type="NCBI Taxonomy" id="89957"/>
    <lineage>
        <taxon>Eukaryota</taxon>
        <taxon>Sar</taxon>
        <taxon>Alveolata</taxon>
        <taxon>Dinophyceae</taxon>
        <taxon>Suessiales</taxon>
        <taxon>Suessiaceae</taxon>
        <taxon>Polarella</taxon>
    </lineage>
</organism>
<feature type="chain" id="PRO_5036222272" evidence="1">
    <location>
        <begin position="28"/>
        <end position="1116"/>
    </location>
</feature>
<evidence type="ECO:0000313" key="3">
    <source>
        <dbReference type="EMBL" id="CAE8727720.1"/>
    </source>
</evidence>
<evidence type="ECO:0000313" key="5">
    <source>
        <dbReference type="Proteomes" id="UP000654075"/>
    </source>
</evidence>
<keyword evidence="5" id="KW-1185">Reference proteome</keyword>
<comment type="caution">
    <text evidence="3">The sequence shown here is derived from an EMBL/GenBank/DDBJ whole genome shotgun (WGS) entry which is preliminary data.</text>
</comment>
<evidence type="ECO:0000313" key="4">
    <source>
        <dbReference type="Proteomes" id="UP000626109"/>
    </source>
</evidence>
<dbReference type="Proteomes" id="UP000654075">
    <property type="component" value="Unassembled WGS sequence"/>
</dbReference>
<protein>
    <submittedName>
        <fullName evidence="3">Uncharacterized protein</fullName>
    </submittedName>
</protein>
<dbReference type="EMBL" id="CAJNNW010035436">
    <property type="protein sequence ID" value="CAE8727720.1"/>
    <property type="molecule type" value="Genomic_DNA"/>
</dbReference>
<proteinExistence type="predicted"/>